<dbReference type="RefSeq" id="WP_132325838.1">
    <property type="nucleotide sequence ID" value="NZ_FWZT01000036.1"/>
</dbReference>
<accession>A0A1Y6CPP7</accession>
<evidence type="ECO:0000313" key="2">
    <source>
        <dbReference type="Proteomes" id="UP000192907"/>
    </source>
</evidence>
<protein>
    <submittedName>
        <fullName evidence="1">YD repeat-containing protein</fullName>
    </submittedName>
</protein>
<sequence length="160" mass="18255">MITARVYSLDNALQQVITPLLEKTSYTYDLNSKVNGITDPHNHTHRKIHVELGRLMQDIRVLGSASEYRSQGESASFSYSKNQPLEKISYSNGTEVNYSYDNFNRVLSIVNQKSDGSVINSFSYQCHWFRLKTLRATAFEGFSTYRVASAFFNCSWLSPS</sequence>
<proteinExistence type="predicted"/>
<keyword evidence="2" id="KW-1185">Reference proteome</keyword>
<evidence type="ECO:0000313" key="1">
    <source>
        <dbReference type="EMBL" id="SMF81309.1"/>
    </source>
</evidence>
<dbReference type="STRING" id="1513793.SAMN06296036_13644"/>
<name>A0A1Y6CPP7_9BACT</name>
<gene>
    <name evidence="1" type="ORF">SAMN06296036_13644</name>
</gene>
<dbReference type="Proteomes" id="UP000192907">
    <property type="component" value="Unassembled WGS sequence"/>
</dbReference>
<dbReference type="Gene3D" id="2.180.10.10">
    <property type="entry name" value="RHS repeat-associated core"/>
    <property type="match status" value="1"/>
</dbReference>
<reference evidence="2" key="1">
    <citation type="submission" date="2017-04" db="EMBL/GenBank/DDBJ databases">
        <authorList>
            <person name="Varghese N."/>
            <person name="Submissions S."/>
        </authorList>
    </citation>
    <scope>NUCLEOTIDE SEQUENCE [LARGE SCALE GENOMIC DNA]</scope>
    <source>
        <strain evidence="2">RKEM611</strain>
    </source>
</reference>
<dbReference type="EMBL" id="FWZT01000036">
    <property type="protein sequence ID" value="SMF81309.1"/>
    <property type="molecule type" value="Genomic_DNA"/>
</dbReference>
<dbReference type="AlphaFoldDB" id="A0A1Y6CPP7"/>
<organism evidence="1 2">
    <name type="scientific">Pseudobacteriovorax antillogorgiicola</name>
    <dbReference type="NCBI Taxonomy" id="1513793"/>
    <lineage>
        <taxon>Bacteria</taxon>
        <taxon>Pseudomonadati</taxon>
        <taxon>Bdellovibrionota</taxon>
        <taxon>Oligoflexia</taxon>
        <taxon>Oligoflexales</taxon>
        <taxon>Pseudobacteriovoracaceae</taxon>
        <taxon>Pseudobacteriovorax</taxon>
    </lineage>
</organism>